<keyword evidence="4" id="KW-1185">Reference proteome</keyword>
<organism evidence="3 4">
    <name type="scientific">Tolypocladium ophioglossoides (strain CBS 100239)</name>
    <name type="common">Snaketongue truffleclub</name>
    <name type="synonym">Elaphocordyceps ophioglossoides</name>
    <dbReference type="NCBI Taxonomy" id="1163406"/>
    <lineage>
        <taxon>Eukaryota</taxon>
        <taxon>Fungi</taxon>
        <taxon>Dikarya</taxon>
        <taxon>Ascomycota</taxon>
        <taxon>Pezizomycotina</taxon>
        <taxon>Sordariomycetes</taxon>
        <taxon>Hypocreomycetidae</taxon>
        <taxon>Hypocreales</taxon>
        <taxon>Ophiocordycipitaceae</taxon>
        <taxon>Tolypocladium</taxon>
    </lineage>
</organism>
<gene>
    <name evidence="3" type="ORF">TOPH_04723</name>
</gene>
<name>A0A0L0N8Z7_TOLOC</name>
<dbReference type="Proteomes" id="UP000036947">
    <property type="component" value="Unassembled WGS sequence"/>
</dbReference>
<dbReference type="STRING" id="1163406.A0A0L0N8Z7"/>
<dbReference type="EMBL" id="LFRF01000012">
    <property type="protein sequence ID" value="KND90516.1"/>
    <property type="molecule type" value="Genomic_DNA"/>
</dbReference>
<dbReference type="GO" id="GO:0032259">
    <property type="term" value="P:methylation"/>
    <property type="evidence" value="ECO:0007669"/>
    <property type="project" value="UniProtKB-KW"/>
</dbReference>
<keyword evidence="3" id="KW-0808">Transferase</keyword>
<dbReference type="SUPFAM" id="SSF51197">
    <property type="entry name" value="Clavaminate synthase-like"/>
    <property type="match status" value="1"/>
</dbReference>
<evidence type="ECO:0000259" key="2">
    <source>
        <dbReference type="PROSITE" id="PS51184"/>
    </source>
</evidence>
<dbReference type="InterPro" id="IPR041667">
    <property type="entry name" value="Cupin_8"/>
</dbReference>
<evidence type="ECO:0000256" key="1">
    <source>
        <dbReference type="SAM" id="MobiDB-lite"/>
    </source>
</evidence>
<proteinExistence type="predicted"/>
<feature type="compositionally biased region" description="Polar residues" evidence="1">
    <location>
        <begin position="341"/>
        <end position="350"/>
    </location>
</feature>
<feature type="region of interest" description="Disordered" evidence="1">
    <location>
        <begin position="334"/>
        <end position="363"/>
    </location>
</feature>
<keyword evidence="3" id="KW-0489">Methyltransferase</keyword>
<dbReference type="Gene3D" id="2.60.120.650">
    <property type="entry name" value="Cupin"/>
    <property type="match status" value="1"/>
</dbReference>
<dbReference type="AlphaFoldDB" id="A0A0L0N8Z7"/>
<sequence>MKRAVRCSTIWKRRSHGPPRCGLATLLPVESAAPSAHGYPDIQAFQQRAVAPKKPLLFRRDAGSPTAQLPALKKWFGEEPSAQRSLSAYIAGFEDWPFPYELVQSESEKQDAVANFRDWLMASSVMADQIMAGILQAAVTEGEQDFFQLYGPLKLLIKALEFNKTQDPKASSTLELYIAQSSLSDLPQPLQGDLPTPELVQRAGKGDVYSSSIWLGTEPTYTPLHRDPNPNLFCQLCSRKVVRLLPPLLGDRLFFEVQVKLRKQGNSRIRTTEMMEGEEREVLHDAVWGKEALPDQLQQVELSPGDALFIPDGWWHSVKSSEIDGRLNGSKSIHLGEAGSDTASVQSSRILSRPADDPIEAPPRPEVHLVAALHLPPGRVCATASQQCVDLFRGPYPQGRNDAVKNHYKRKKEREEEHCRRFPPPSKERRAEYGANAQHQYGEATW</sequence>
<dbReference type="InterPro" id="IPR003347">
    <property type="entry name" value="JmjC_dom"/>
</dbReference>
<evidence type="ECO:0000313" key="3">
    <source>
        <dbReference type="EMBL" id="KND90516.1"/>
    </source>
</evidence>
<evidence type="ECO:0000313" key="4">
    <source>
        <dbReference type="Proteomes" id="UP000036947"/>
    </source>
</evidence>
<feature type="domain" description="JmjC" evidence="2">
    <location>
        <begin position="163"/>
        <end position="352"/>
    </location>
</feature>
<feature type="compositionally biased region" description="Basic and acidic residues" evidence="1">
    <location>
        <begin position="413"/>
        <end position="432"/>
    </location>
</feature>
<accession>A0A0L0N8Z7</accession>
<comment type="caution">
    <text evidence="3">The sequence shown here is derived from an EMBL/GenBank/DDBJ whole genome shotgun (WGS) entry which is preliminary data.</text>
</comment>
<reference evidence="3 4" key="1">
    <citation type="journal article" date="2015" name="BMC Genomics">
        <title>The genome of the truffle-parasite Tolypocladium ophioglossoides and the evolution of antifungal peptaibiotics.</title>
        <authorList>
            <person name="Quandt C.A."/>
            <person name="Bushley K.E."/>
            <person name="Spatafora J.W."/>
        </authorList>
    </citation>
    <scope>NUCLEOTIDE SEQUENCE [LARGE SCALE GENOMIC DNA]</scope>
    <source>
        <strain evidence="3 4">CBS 100239</strain>
    </source>
</reference>
<dbReference type="PANTHER" id="PTHR12461:SF105">
    <property type="entry name" value="HYPOXIA-INDUCIBLE FACTOR 1-ALPHA INHIBITOR"/>
    <property type="match status" value="1"/>
</dbReference>
<feature type="region of interest" description="Disordered" evidence="1">
    <location>
        <begin position="400"/>
        <end position="446"/>
    </location>
</feature>
<protein>
    <submittedName>
        <fullName evidence="3">Putative lysine-specific demethylase JMJD5</fullName>
    </submittedName>
</protein>
<dbReference type="PANTHER" id="PTHR12461">
    <property type="entry name" value="HYPOXIA-INDUCIBLE FACTOR 1 ALPHA INHIBITOR-RELATED"/>
    <property type="match status" value="1"/>
</dbReference>
<dbReference type="Pfam" id="PF13621">
    <property type="entry name" value="Cupin_8"/>
    <property type="match status" value="1"/>
</dbReference>
<dbReference type="PROSITE" id="PS51184">
    <property type="entry name" value="JMJC"/>
    <property type="match status" value="1"/>
</dbReference>
<dbReference type="GO" id="GO:0008168">
    <property type="term" value="F:methyltransferase activity"/>
    <property type="evidence" value="ECO:0007669"/>
    <property type="project" value="UniProtKB-KW"/>
</dbReference>
<dbReference type="OrthoDB" id="263283at2759"/>